<dbReference type="STRING" id="35128.B5YMB5"/>
<dbReference type="PaxDb" id="35128-Thaps23364"/>
<keyword evidence="2" id="KW-1185">Reference proteome</keyword>
<proteinExistence type="predicted"/>
<dbReference type="EMBL" id="CP001160">
    <property type="protein sequence ID" value="ACI64779.1"/>
    <property type="molecule type" value="Genomic_DNA"/>
</dbReference>
<dbReference type="SUPFAM" id="SSF101478">
    <property type="entry name" value="ADP-ribosylglycohydrolase"/>
    <property type="match status" value="1"/>
</dbReference>
<evidence type="ECO:0008006" key="3">
    <source>
        <dbReference type="Google" id="ProtNLM"/>
    </source>
</evidence>
<gene>
    <name evidence="1" type="ORF">THAPS_23364</name>
</gene>
<evidence type="ECO:0000313" key="2">
    <source>
        <dbReference type="Proteomes" id="UP000001449"/>
    </source>
</evidence>
<dbReference type="Pfam" id="PF03747">
    <property type="entry name" value="ADP_ribosyl_GH"/>
    <property type="match status" value="1"/>
</dbReference>
<dbReference type="KEGG" id="tps:THAPS_23364"/>
<name>B5YMB5_THAPS</name>
<dbReference type="Proteomes" id="UP000001449">
    <property type="component" value="Chromosome 7"/>
</dbReference>
<evidence type="ECO:0000313" key="1">
    <source>
        <dbReference type="EMBL" id="ACI64779.1"/>
    </source>
</evidence>
<dbReference type="Gene3D" id="1.10.4080.10">
    <property type="entry name" value="ADP-ribosylation/Crystallin J1"/>
    <property type="match status" value="1"/>
</dbReference>
<accession>B5YMB5</accession>
<dbReference type="eggNOG" id="ENOG502QUJI">
    <property type="taxonomic scope" value="Eukaryota"/>
</dbReference>
<sequence length="353" mass="39044">MNAIKSFFAADAAAMPLHWIYDYDKSTKLLGGNKMLHSPAFFSTPSCPFYDSTQFPGHYNLGDASPYGEEAKLFLDFLVSNHGKFTNGNDFAQYTLEWAKGYTGRKNGWLKEFEKNMTQLTENGETNVYPSCGADDAEAILSPKVVFLAAICYGSDSKTDYLNKVEEAVRTHQNNQLALDVALSFGKILWRAMEGGSLEESIQAGKDDSPQHIIDAIDQACTYRKFDTSQDLIEHYTDLCKEYGSTATLPPGLPPHLAPIMLKACGLPQSFTVSLKLILDAESANDSSESDDDTFTRSVEQNIVFGGDCCGRNAFIVGIQSALGKELPRAWYEKTRLMDEVETQCSVFRGKTP</sequence>
<reference evidence="1 2" key="2">
    <citation type="journal article" date="2008" name="Nature">
        <title>The Phaeodactylum genome reveals the evolutionary history of diatom genomes.</title>
        <authorList>
            <person name="Bowler C."/>
            <person name="Allen A.E."/>
            <person name="Badger J.H."/>
            <person name="Grimwood J."/>
            <person name="Jabbari K."/>
            <person name="Kuo A."/>
            <person name="Maheswari U."/>
            <person name="Martens C."/>
            <person name="Maumus F."/>
            <person name="Otillar R.P."/>
            <person name="Rayko E."/>
            <person name="Salamov A."/>
            <person name="Vandepoele K."/>
            <person name="Beszteri B."/>
            <person name="Gruber A."/>
            <person name="Heijde M."/>
            <person name="Katinka M."/>
            <person name="Mock T."/>
            <person name="Valentin K."/>
            <person name="Verret F."/>
            <person name="Berges J.A."/>
            <person name="Brownlee C."/>
            <person name="Cadoret J.P."/>
            <person name="Chiovitti A."/>
            <person name="Choi C.J."/>
            <person name="Coesel S."/>
            <person name="De Martino A."/>
            <person name="Detter J.C."/>
            <person name="Durkin C."/>
            <person name="Falciatore A."/>
            <person name="Fournet J."/>
            <person name="Haruta M."/>
            <person name="Huysman M.J."/>
            <person name="Jenkins B.D."/>
            <person name="Jiroutova K."/>
            <person name="Jorgensen R.E."/>
            <person name="Joubert Y."/>
            <person name="Kaplan A."/>
            <person name="Kroger N."/>
            <person name="Kroth P.G."/>
            <person name="La Roche J."/>
            <person name="Lindquist E."/>
            <person name="Lommer M."/>
            <person name="Martin-Jezequel V."/>
            <person name="Lopez P.J."/>
            <person name="Lucas S."/>
            <person name="Mangogna M."/>
            <person name="McGinnis K."/>
            <person name="Medlin L.K."/>
            <person name="Montsant A."/>
            <person name="Oudot-Le Secq M.P."/>
            <person name="Napoli C."/>
            <person name="Obornik M."/>
            <person name="Parker M.S."/>
            <person name="Petit J.L."/>
            <person name="Porcel B.M."/>
            <person name="Poulsen N."/>
            <person name="Robison M."/>
            <person name="Rychlewski L."/>
            <person name="Rynearson T.A."/>
            <person name="Schmutz J."/>
            <person name="Shapiro H."/>
            <person name="Siaut M."/>
            <person name="Stanley M."/>
            <person name="Sussman M.R."/>
            <person name="Taylor A.R."/>
            <person name="Vardi A."/>
            <person name="von Dassow P."/>
            <person name="Vyverman W."/>
            <person name="Willis A."/>
            <person name="Wyrwicz L.S."/>
            <person name="Rokhsar D.S."/>
            <person name="Weissenbach J."/>
            <person name="Armbrust E.V."/>
            <person name="Green B.R."/>
            <person name="Van de Peer Y."/>
            <person name="Grigoriev I.V."/>
        </authorList>
    </citation>
    <scope>NUCLEOTIDE SEQUENCE [LARGE SCALE GENOMIC DNA]</scope>
    <source>
        <strain evidence="1 2">CCMP1335</strain>
    </source>
</reference>
<dbReference type="AlphaFoldDB" id="B5YMB5"/>
<dbReference type="HOGENOM" id="CLU_046767_2_0_1"/>
<dbReference type="OMA" id="QANNFVK"/>
<organism evidence="1 2">
    <name type="scientific">Thalassiosira pseudonana</name>
    <name type="common">Marine diatom</name>
    <name type="synonym">Cyclotella nana</name>
    <dbReference type="NCBI Taxonomy" id="35128"/>
    <lineage>
        <taxon>Eukaryota</taxon>
        <taxon>Sar</taxon>
        <taxon>Stramenopiles</taxon>
        <taxon>Ochrophyta</taxon>
        <taxon>Bacillariophyta</taxon>
        <taxon>Coscinodiscophyceae</taxon>
        <taxon>Thalassiosirophycidae</taxon>
        <taxon>Thalassiosirales</taxon>
        <taxon>Thalassiosiraceae</taxon>
        <taxon>Thalassiosira</taxon>
    </lineage>
</organism>
<dbReference type="InterPro" id="IPR036705">
    <property type="entry name" value="Ribosyl_crysJ1_sf"/>
</dbReference>
<dbReference type="InParanoid" id="B5YMB5"/>
<dbReference type="RefSeq" id="XP_002296062.1">
    <property type="nucleotide sequence ID" value="XM_002296026.1"/>
</dbReference>
<reference evidence="1 2" key="1">
    <citation type="journal article" date="2004" name="Science">
        <title>The genome of the diatom Thalassiosira pseudonana: ecology, evolution, and metabolism.</title>
        <authorList>
            <person name="Armbrust E.V."/>
            <person name="Berges J.A."/>
            <person name="Bowler C."/>
            <person name="Green B.R."/>
            <person name="Martinez D."/>
            <person name="Putnam N.H."/>
            <person name="Zhou S."/>
            <person name="Allen A.E."/>
            <person name="Apt K.E."/>
            <person name="Bechner M."/>
            <person name="Brzezinski M.A."/>
            <person name="Chaal B.K."/>
            <person name="Chiovitti A."/>
            <person name="Davis A.K."/>
            <person name="Demarest M.S."/>
            <person name="Detter J.C."/>
            <person name="Glavina T."/>
            <person name="Goodstein D."/>
            <person name="Hadi M.Z."/>
            <person name="Hellsten U."/>
            <person name="Hildebrand M."/>
            <person name="Jenkins B.D."/>
            <person name="Jurka J."/>
            <person name="Kapitonov V.V."/>
            <person name="Kroger N."/>
            <person name="Lau W.W."/>
            <person name="Lane T.W."/>
            <person name="Larimer F.W."/>
            <person name="Lippmeier J.C."/>
            <person name="Lucas S."/>
            <person name="Medina M."/>
            <person name="Montsant A."/>
            <person name="Obornik M."/>
            <person name="Parker M.S."/>
            <person name="Palenik B."/>
            <person name="Pazour G.J."/>
            <person name="Richardson P.M."/>
            <person name="Rynearson T.A."/>
            <person name="Saito M.A."/>
            <person name="Schwartz D.C."/>
            <person name="Thamatrakoln K."/>
            <person name="Valentin K."/>
            <person name="Vardi A."/>
            <person name="Wilkerson F.P."/>
            <person name="Rokhsar D.S."/>
        </authorList>
    </citation>
    <scope>NUCLEOTIDE SEQUENCE [LARGE SCALE GENOMIC DNA]</scope>
    <source>
        <strain evidence="1 2">CCMP1335</strain>
    </source>
</reference>
<dbReference type="InterPro" id="IPR005502">
    <property type="entry name" value="Ribosyl_crysJ1"/>
</dbReference>
<dbReference type="GeneID" id="7448945"/>
<protein>
    <recommendedName>
        <fullName evidence="3">ADP-ribosylglycohydrolase</fullName>
    </recommendedName>
</protein>